<gene>
    <name evidence="1" type="ORF">DPMN_051510</name>
</gene>
<comment type="caution">
    <text evidence="1">The sequence shown here is derived from an EMBL/GenBank/DDBJ whole genome shotgun (WGS) entry which is preliminary data.</text>
</comment>
<evidence type="ECO:0000313" key="1">
    <source>
        <dbReference type="EMBL" id="KAH3725661.1"/>
    </source>
</evidence>
<dbReference type="AlphaFoldDB" id="A0A9D4CK34"/>
<keyword evidence="2" id="KW-1185">Reference proteome</keyword>
<accession>A0A9D4CK34</accession>
<dbReference type="EMBL" id="JAIWYP010000012">
    <property type="protein sequence ID" value="KAH3725661.1"/>
    <property type="molecule type" value="Genomic_DNA"/>
</dbReference>
<evidence type="ECO:0000313" key="2">
    <source>
        <dbReference type="Proteomes" id="UP000828390"/>
    </source>
</evidence>
<dbReference type="Proteomes" id="UP000828390">
    <property type="component" value="Unassembled WGS sequence"/>
</dbReference>
<protein>
    <submittedName>
        <fullName evidence="1">Uncharacterized protein</fullName>
    </submittedName>
</protein>
<organism evidence="1 2">
    <name type="scientific">Dreissena polymorpha</name>
    <name type="common">Zebra mussel</name>
    <name type="synonym">Mytilus polymorpha</name>
    <dbReference type="NCBI Taxonomy" id="45954"/>
    <lineage>
        <taxon>Eukaryota</taxon>
        <taxon>Metazoa</taxon>
        <taxon>Spiralia</taxon>
        <taxon>Lophotrochozoa</taxon>
        <taxon>Mollusca</taxon>
        <taxon>Bivalvia</taxon>
        <taxon>Autobranchia</taxon>
        <taxon>Heteroconchia</taxon>
        <taxon>Euheterodonta</taxon>
        <taxon>Imparidentia</taxon>
        <taxon>Neoheterodontei</taxon>
        <taxon>Myida</taxon>
        <taxon>Dreissenoidea</taxon>
        <taxon>Dreissenidae</taxon>
        <taxon>Dreissena</taxon>
    </lineage>
</organism>
<sequence length="76" mass="7941">MHPDNRRKRLYGICAGPCTTGSGAGAASDGPGIFRKSTRADAAVFFGILKTVWRSGAGSWTATRVSLTYDAANSCT</sequence>
<reference evidence="1" key="1">
    <citation type="journal article" date="2019" name="bioRxiv">
        <title>The Genome of the Zebra Mussel, Dreissena polymorpha: A Resource for Invasive Species Research.</title>
        <authorList>
            <person name="McCartney M.A."/>
            <person name="Auch B."/>
            <person name="Kono T."/>
            <person name="Mallez S."/>
            <person name="Zhang Y."/>
            <person name="Obille A."/>
            <person name="Becker A."/>
            <person name="Abrahante J.E."/>
            <person name="Garbe J."/>
            <person name="Badalamenti J.P."/>
            <person name="Herman A."/>
            <person name="Mangelson H."/>
            <person name="Liachko I."/>
            <person name="Sullivan S."/>
            <person name="Sone E.D."/>
            <person name="Koren S."/>
            <person name="Silverstein K.A.T."/>
            <person name="Beckman K.B."/>
            <person name="Gohl D.M."/>
        </authorList>
    </citation>
    <scope>NUCLEOTIDE SEQUENCE</scope>
    <source>
        <strain evidence="1">Duluth1</strain>
        <tissue evidence="1">Whole animal</tissue>
    </source>
</reference>
<reference evidence="1" key="2">
    <citation type="submission" date="2020-11" db="EMBL/GenBank/DDBJ databases">
        <authorList>
            <person name="McCartney M.A."/>
            <person name="Auch B."/>
            <person name="Kono T."/>
            <person name="Mallez S."/>
            <person name="Becker A."/>
            <person name="Gohl D.M."/>
            <person name="Silverstein K.A.T."/>
            <person name="Koren S."/>
            <person name="Bechman K.B."/>
            <person name="Herman A."/>
            <person name="Abrahante J.E."/>
            <person name="Garbe J."/>
        </authorList>
    </citation>
    <scope>NUCLEOTIDE SEQUENCE</scope>
    <source>
        <strain evidence="1">Duluth1</strain>
        <tissue evidence="1">Whole animal</tissue>
    </source>
</reference>
<name>A0A9D4CK34_DREPO</name>
<proteinExistence type="predicted"/>